<evidence type="ECO:0000313" key="3">
    <source>
        <dbReference type="EMBL" id="VAW37317.1"/>
    </source>
</evidence>
<feature type="region of interest" description="Disordered" evidence="1">
    <location>
        <begin position="395"/>
        <end position="425"/>
    </location>
</feature>
<reference evidence="3" key="1">
    <citation type="submission" date="2018-06" db="EMBL/GenBank/DDBJ databases">
        <authorList>
            <person name="Zhirakovskaya E."/>
        </authorList>
    </citation>
    <scope>NUCLEOTIDE SEQUENCE</scope>
</reference>
<dbReference type="Pfam" id="PF20419">
    <property type="entry name" value="DUF6701"/>
    <property type="match status" value="1"/>
</dbReference>
<dbReference type="InterPro" id="IPR059226">
    <property type="entry name" value="Choice_anch_Q_dom"/>
</dbReference>
<dbReference type="NCBIfam" id="NF041518">
    <property type="entry name" value="choice_anch_Q"/>
    <property type="match status" value="1"/>
</dbReference>
<feature type="compositionally biased region" description="Polar residues" evidence="1">
    <location>
        <begin position="408"/>
        <end position="425"/>
    </location>
</feature>
<dbReference type="InterPro" id="IPR046524">
    <property type="entry name" value="DUF6701"/>
</dbReference>
<evidence type="ECO:0000259" key="2">
    <source>
        <dbReference type="Pfam" id="PF20419"/>
    </source>
</evidence>
<accession>A0A3B0VG73</accession>
<sequence>MVDNFTTDPDLTADYHLQITSTSAIDHADPAYAPGVDIDGDARPQGTGPDIGADEYIPVSVPVDHYSISHSGHGITCTGEPVTITARDAAGAVFPVDVDTLITVTTNPASGSWGLTSGSGAFSNNGSGTATYTIPAGESSVVLNYANTTVGTYSFDVIDKDSSTESPDQDPPITFSNAGFRFYAGGTTAANYNKIGLNNNIQIGGKSSNRAPNGQTLYLRAIQTNTNTMQCEARVSGTINVNMGYECVNPGSCAGSKLVGITSGTANLSCPGGTPTNTAIAGNDSGSANSTPVSLNFDSNGTAAFSMVYCDVGQIRLHASLTLAASPADNEPEVTLTGTSNTFTDVPFGYDVAALTAAGNPFSMASNANGAVFAKAGANFMVSARAVLWEAADDQDHDGIPDGHADSNPANNADLSNNPAAISFGQENTPETITLSPDLISPAAGTQGALSVSNISGFSNGTGSTQTNYSEVGIMEIKAGDDGNYIDTPDNSIGKSGFVGRFIPDHFIVGSNTPAFADSCLAGNFTYLGQPFVFAVNPVYTVTAVNASGAITKNYGGAGTSEDFWKLSAPTISAAYYGDQIGGSAGFYVQNPGSGTLSGNTGYLGSGTLTVSGASLIYNRPSVPQNPFDAKVNLTLTSTDLTDTDNVCYDSEPDGTCDSFTTADVGGTKLQQGRLKLSNSFGSELNDMHMSLVVQHYVGGRFTANTSDTCSSVSVGLSDYTGNLSSGETCVQDNGSPGLSGAGCANAGPVSEQFSTPPTLGDFNLYLKAPGNNNHGSVKLSTSCDSWLKYDWDNNPATNDTAPTGIATFGIFRGNDRIINFMEISK</sequence>
<feature type="region of interest" description="Disordered" evidence="1">
    <location>
        <begin position="28"/>
        <end position="53"/>
    </location>
</feature>
<dbReference type="EMBL" id="UOEX01000208">
    <property type="protein sequence ID" value="VAW37317.1"/>
    <property type="molecule type" value="Genomic_DNA"/>
</dbReference>
<gene>
    <name evidence="3" type="ORF">MNBD_DELTA03-1403</name>
</gene>
<organism evidence="3">
    <name type="scientific">hydrothermal vent metagenome</name>
    <dbReference type="NCBI Taxonomy" id="652676"/>
    <lineage>
        <taxon>unclassified sequences</taxon>
        <taxon>metagenomes</taxon>
        <taxon>ecological metagenomes</taxon>
    </lineage>
</organism>
<proteinExistence type="predicted"/>
<evidence type="ECO:0000256" key="1">
    <source>
        <dbReference type="SAM" id="MobiDB-lite"/>
    </source>
</evidence>
<dbReference type="AlphaFoldDB" id="A0A3B0VG73"/>
<protein>
    <submittedName>
        <fullName evidence="3">MSHA biogenesis protein MshQ</fullName>
    </submittedName>
</protein>
<name>A0A3B0VG73_9ZZZZ</name>
<feature type="domain" description="DUF6701" evidence="2">
    <location>
        <begin position="196"/>
        <end position="823"/>
    </location>
</feature>